<dbReference type="OrthoDB" id="795133at2"/>
<accession>A0A4Y9S376</accession>
<dbReference type="EMBL" id="SPVF01000226">
    <property type="protein sequence ID" value="TFW15635.1"/>
    <property type="molecule type" value="Genomic_DNA"/>
</dbReference>
<sequence>MRFRFATPLAGAVLASHLILSTAAAQAPVPQPGPYARMVVIQPHAGQATAFEAGYQRHLEWHRGAQDRWTWYGWNFVLGDRLGKFMDGTFFHAAEDFDDPVRPADDGADNVRNVEPYADFESHGIYERLASVSAGAPLPDTAPYLAMTTYFVAPGAAPRFEEILRAQARAQPAGSRFSWYRMTVGGEAPAYVLLRAVPSFGAAAHLTDWFAGARPPAATGVVTRVRAELLRYAPKMSYHPEG</sequence>
<name>A0A4Y9S376_9BURK</name>
<proteinExistence type="predicted"/>
<evidence type="ECO:0000256" key="1">
    <source>
        <dbReference type="SAM" id="SignalP"/>
    </source>
</evidence>
<evidence type="ECO:0000313" key="3">
    <source>
        <dbReference type="Proteomes" id="UP000298438"/>
    </source>
</evidence>
<dbReference type="AlphaFoldDB" id="A0A4Y9S376"/>
<reference evidence="2 3" key="1">
    <citation type="submission" date="2019-03" db="EMBL/GenBank/DDBJ databases">
        <title>Draft Genome Sequence of Massilia arenosa sp. nov., a Novel Massilia Species Isolated from a Sandy-loam Maize Soil.</title>
        <authorList>
            <person name="Raths R."/>
            <person name="Peta V."/>
            <person name="Bucking H."/>
        </authorList>
    </citation>
    <scope>NUCLEOTIDE SEQUENCE [LARGE SCALE GENOMIC DNA]</scope>
    <source>
        <strain evidence="2 3">MC02</strain>
    </source>
</reference>
<evidence type="ECO:0000313" key="2">
    <source>
        <dbReference type="EMBL" id="TFW15635.1"/>
    </source>
</evidence>
<gene>
    <name evidence="2" type="ORF">E4L96_17950</name>
</gene>
<comment type="caution">
    <text evidence="2">The sequence shown here is derived from an EMBL/GenBank/DDBJ whole genome shotgun (WGS) entry which is preliminary data.</text>
</comment>
<feature type="chain" id="PRO_5021234092" description="NIPSNAP family protein" evidence="1">
    <location>
        <begin position="28"/>
        <end position="242"/>
    </location>
</feature>
<organism evidence="2 3">
    <name type="scientific">Zemynaea arenosa</name>
    <dbReference type="NCBI Taxonomy" id="2561931"/>
    <lineage>
        <taxon>Bacteria</taxon>
        <taxon>Pseudomonadati</taxon>
        <taxon>Pseudomonadota</taxon>
        <taxon>Betaproteobacteria</taxon>
        <taxon>Burkholderiales</taxon>
        <taxon>Oxalobacteraceae</taxon>
        <taxon>Telluria group</taxon>
        <taxon>Zemynaea</taxon>
    </lineage>
</organism>
<keyword evidence="3" id="KW-1185">Reference proteome</keyword>
<dbReference type="RefSeq" id="WP_135208585.1">
    <property type="nucleotide sequence ID" value="NZ_SPVF01000226.1"/>
</dbReference>
<dbReference type="Proteomes" id="UP000298438">
    <property type="component" value="Unassembled WGS sequence"/>
</dbReference>
<keyword evidence="1" id="KW-0732">Signal</keyword>
<protein>
    <recommendedName>
        <fullName evidence="4">NIPSNAP family protein</fullName>
    </recommendedName>
</protein>
<feature type="signal peptide" evidence="1">
    <location>
        <begin position="1"/>
        <end position="27"/>
    </location>
</feature>
<evidence type="ECO:0008006" key="4">
    <source>
        <dbReference type="Google" id="ProtNLM"/>
    </source>
</evidence>